<sequence>MLLGESNTSEAWTDGKTYLAINRTIVQRLKSEPMKTAAYIFGLVEHEVAHQGDSLACGHDEAFYQRFHDISLRMAPERQRFMHKWLMKYTTSMEMEGKKATGSAWGELHLVRRVGTGRMKRGLSDAIEDDSADPIVSTPVPEQDMALLSRINAGLIDKGVCPLPPDWNRVIEQAKADQVANSERLRAKREADEAEYERISQALDEATEKAKPEVARILDMPLADIPAGALDYLGHLLATGSDEQEIRSEWECQFGQPDFDDDPYDYFTEEELAEEQARSDQFNQEQLAAEQDDPRRKLAKEYHVMVEPGETWWVLERNAAAAGFWRVEDYLKWRHADQQLLDNSSECCANK</sequence>
<dbReference type="AlphaFoldDB" id="A0A0P9MAD3"/>
<protein>
    <submittedName>
        <fullName evidence="2">DNA mismatch repair protein MutL</fullName>
    </submittedName>
</protein>
<name>A0A0P9MAD3_PSECA</name>
<evidence type="ECO:0000256" key="1">
    <source>
        <dbReference type="SAM" id="Coils"/>
    </source>
</evidence>
<accession>A0A0P9MAD3</accession>
<evidence type="ECO:0000313" key="3">
    <source>
        <dbReference type="Proteomes" id="UP000050564"/>
    </source>
</evidence>
<feature type="coiled-coil region" evidence="1">
    <location>
        <begin position="182"/>
        <end position="209"/>
    </location>
</feature>
<reference evidence="2 3" key="1">
    <citation type="submission" date="2015-09" db="EMBL/GenBank/DDBJ databases">
        <title>Genome announcement of multiple Pseudomonas syringae strains.</title>
        <authorList>
            <person name="Thakur S."/>
            <person name="Wang P.W."/>
            <person name="Gong Y."/>
            <person name="Weir B.S."/>
            <person name="Guttman D.S."/>
        </authorList>
    </citation>
    <scope>NUCLEOTIDE SEQUENCE [LARGE SCALE GENOMIC DNA]</scope>
    <source>
        <strain evidence="2 3">ICMP2823</strain>
    </source>
</reference>
<dbReference type="EMBL" id="LJPX01000595">
    <property type="protein sequence ID" value="KPW65272.1"/>
    <property type="molecule type" value="Genomic_DNA"/>
</dbReference>
<gene>
    <name evidence="2" type="ORF">ALO81_101292</name>
</gene>
<dbReference type="Proteomes" id="UP000050564">
    <property type="component" value="Unassembled WGS sequence"/>
</dbReference>
<evidence type="ECO:0000313" key="2">
    <source>
        <dbReference type="EMBL" id="KPW65272.1"/>
    </source>
</evidence>
<dbReference type="PATRIC" id="fig|86840.3.peg.1581"/>
<proteinExistence type="predicted"/>
<comment type="caution">
    <text evidence="2">The sequence shown here is derived from an EMBL/GenBank/DDBJ whole genome shotgun (WGS) entry which is preliminary data.</text>
</comment>
<keyword evidence="1" id="KW-0175">Coiled coil</keyword>
<organism evidence="2 3">
    <name type="scientific">Pseudomonas cannabina</name>
    <dbReference type="NCBI Taxonomy" id="86840"/>
    <lineage>
        <taxon>Bacteria</taxon>
        <taxon>Pseudomonadati</taxon>
        <taxon>Pseudomonadota</taxon>
        <taxon>Gammaproteobacteria</taxon>
        <taxon>Pseudomonadales</taxon>
        <taxon>Pseudomonadaceae</taxon>
        <taxon>Pseudomonas</taxon>
    </lineage>
</organism>